<proteinExistence type="predicted"/>
<evidence type="ECO:0000313" key="1">
    <source>
        <dbReference type="EMBL" id="KAA8496094.1"/>
    </source>
</evidence>
<sequence>MGMKLGEKLRRWTMQANLWSGKGQGSSLLFCHRRYGTGLVSRDPSRFTRLLLASDRVITRAKDFNKFIDPELVSGIDGTAYAPRYAVLASSSRGPEHCAMLRPSMEELDQNNALAWHAQIFLRAWQFLKSLGVVQREPKRRYFMLRDGELYDFTHSDFVERGWDPNMELRRPFDLREIMPIANLAAGSVLELVNSGDIQALQPLMDPVAYSEISSYVAREEACLLPPREPFQHFSAVPEALCCAKTTLEIRTGAGEPLQQDKEWLQQHVESADGSAWKAYFHLVLDLPMRLEFQRQGDPSTTTAFTIVRMDFITPAWQLSLAQTMLAKKSWMGPLQDTPPREFPEDVSETILHEVVDGILDDMYVFKHTPELETTDAEKDGQMLKPDWILHQILPGPGLQSFKRLAFM</sequence>
<evidence type="ECO:0000313" key="2">
    <source>
        <dbReference type="Proteomes" id="UP000324585"/>
    </source>
</evidence>
<dbReference type="Proteomes" id="UP000324585">
    <property type="component" value="Unassembled WGS sequence"/>
</dbReference>
<organism evidence="1 2">
    <name type="scientific">Porphyridium purpureum</name>
    <name type="common">Red alga</name>
    <name type="synonym">Porphyridium cruentum</name>
    <dbReference type="NCBI Taxonomy" id="35688"/>
    <lineage>
        <taxon>Eukaryota</taxon>
        <taxon>Rhodophyta</taxon>
        <taxon>Bangiophyceae</taxon>
        <taxon>Porphyridiales</taxon>
        <taxon>Porphyridiaceae</taxon>
        <taxon>Porphyridium</taxon>
    </lineage>
</organism>
<dbReference type="AlphaFoldDB" id="A0A5J4YZC1"/>
<gene>
    <name evidence="1" type="ORF">FVE85_2249</name>
</gene>
<keyword evidence="2" id="KW-1185">Reference proteome</keyword>
<name>A0A5J4YZC1_PORPP</name>
<accession>A0A5J4YZC1</accession>
<comment type="caution">
    <text evidence="1">The sequence shown here is derived from an EMBL/GenBank/DDBJ whole genome shotgun (WGS) entry which is preliminary data.</text>
</comment>
<reference evidence="2" key="1">
    <citation type="journal article" date="2019" name="Nat. Commun.">
        <title>Expansion of phycobilisome linker gene families in mesophilic red algae.</title>
        <authorList>
            <person name="Lee J."/>
            <person name="Kim D."/>
            <person name="Bhattacharya D."/>
            <person name="Yoon H.S."/>
        </authorList>
    </citation>
    <scope>NUCLEOTIDE SEQUENCE [LARGE SCALE GENOMIC DNA]</scope>
    <source>
        <strain evidence="2">CCMP 1328</strain>
    </source>
</reference>
<protein>
    <submittedName>
        <fullName evidence="1">Uncharacterized protein</fullName>
    </submittedName>
</protein>
<dbReference type="EMBL" id="VRMN01000003">
    <property type="protein sequence ID" value="KAA8496094.1"/>
    <property type="molecule type" value="Genomic_DNA"/>
</dbReference>